<evidence type="ECO:0000313" key="1">
    <source>
        <dbReference type="EMBL" id="KAJ9093346.1"/>
    </source>
</evidence>
<keyword evidence="2" id="KW-1185">Reference proteome</keyword>
<reference evidence="1" key="1">
    <citation type="submission" date="2023-04" db="EMBL/GenBank/DDBJ databases">
        <title>Draft Genome sequencing of Naganishia species isolated from polar environments using Oxford Nanopore Technology.</title>
        <authorList>
            <person name="Leo P."/>
            <person name="Venkateswaran K."/>
        </authorList>
    </citation>
    <scope>NUCLEOTIDE SEQUENCE</scope>
    <source>
        <strain evidence="1">MNA-CCFEE 5261</strain>
    </source>
</reference>
<proteinExistence type="predicted"/>
<comment type="caution">
    <text evidence="1">The sequence shown here is derived from an EMBL/GenBank/DDBJ whole genome shotgun (WGS) entry which is preliminary data.</text>
</comment>
<accession>A0ACC2V3C5</accession>
<dbReference type="EMBL" id="JASBWR010000124">
    <property type="protein sequence ID" value="KAJ9093346.1"/>
    <property type="molecule type" value="Genomic_DNA"/>
</dbReference>
<name>A0ACC2V3C5_9TREE</name>
<sequence>MLHRLAVYRQYVPPQYYKHVSKELCISSSVLKELEETTECLISFHNTLKNEITINQQTQNDTSQVDATTEQMLNGSAKEPLNLLLGYIQLAGYVTLNYQFDADAASNPMDAFSKHSSWWHNKDYSHHYLDNGKGPDEDLDPHEQIAKVPFVRQPKLVIGGRIAGINDLPLDGSKTINRSNRHLLQDLICTFNSFPTPDGTQDDENFIPGSELVDAIVPFYTTSQSILFTNLVMKPSETKTFHIAFPSPKGPPSYNFMLTGPACDQGWVSIRYTMIVGFQTGPSHEQEKAVYFPLHIKVPRKPGDERWYQPNFLKQTEVNKDWAIELINEDVSKTRGKTPEPSGETKEAFLEDLHRLIDSDLYNMPRMSTGERKKSFHDPSNGDKNIIPQIPVHHKTSYQIRVNAQALCTVHFSKPYYQVGDSLGFILELEPVSTTRIAGFVAHLEAHEVFHTGEKDVTNVYRVSPPVKGNTLAAAFQNGSSEVSGQIYIPTHLCQQFQSSNFMDLKYFVVFKFNIFELDVEVKDSEGYDVYKYGAEGNETTFRLPIVVVAGI</sequence>
<evidence type="ECO:0000313" key="2">
    <source>
        <dbReference type="Proteomes" id="UP001241377"/>
    </source>
</evidence>
<dbReference type="Proteomes" id="UP001241377">
    <property type="component" value="Unassembled WGS sequence"/>
</dbReference>
<organism evidence="1 2">
    <name type="scientific">Naganishia cerealis</name>
    <dbReference type="NCBI Taxonomy" id="610337"/>
    <lineage>
        <taxon>Eukaryota</taxon>
        <taxon>Fungi</taxon>
        <taxon>Dikarya</taxon>
        <taxon>Basidiomycota</taxon>
        <taxon>Agaricomycotina</taxon>
        <taxon>Tremellomycetes</taxon>
        <taxon>Filobasidiales</taxon>
        <taxon>Filobasidiaceae</taxon>
        <taxon>Naganishia</taxon>
    </lineage>
</organism>
<protein>
    <submittedName>
        <fullName evidence="1">Uncharacterized protein</fullName>
    </submittedName>
</protein>
<gene>
    <name evidence="1" type="ORF">QFC19_008364</name>
</gene>